<evidence type="ECO:0000313" key="2">
    <source>
        <dbReference type="Proteomes" id="UP000001568"/>
    </source>
</evidence>
<sequence length="696" mass="76447">MAPRAHVVCFGASDQAEARAWATRVFPEVGETTTTTLTRTKPAETSDGTYRWRGDHKSARECRKMVEAVCAEVLRTSTTRVVVVCARLGGTGTTRATQTFAAFRSALPKGVDVGIALARGAAPTKASCLRANLLFNAVVARCPARRLYPSRRARSGEEDEDEEERASRTWHREHARAIAIIADRVEDDGDVLIARARERLVIDGDPIQRLTLSMAEQLADVSDAVRAFVETRGFNVTLREGVTARLKASTPERWCSGGYSAHHYVAAPPQPHGVYYELELTDSGVAVGYVAMSALQSDETATVAYPFSSPDTVFTTAQVDRLCVLPEFRGAGVKEALLRHVCDGYHEFGLPVRIKTAKESVVASFEKCCLLAFERVKDPTAKGVEKRRGLKKVVVLPKTDEDRWTVDGDDSRDYDSDWRKLQATTTTTVSNPVAAFNAALNRSTPDTAPRATRQMLTAIEGVSVFDAYAERIVTTAVCQKSYAAMYATLSDAMPFRDDICRRVIALLDSSDDETIAGAAEFLTELWRVGAATEEEFLSGIFREGSLDEFVRVEIAFNALLRFGDVLRDAEPARAYVAACAPDGRRNLSARGAAARLIFLAEEVHAFVESGYSVANRRHFGARPATSRADAHDSAREELKSLRIVYDDGGAETAAILRGERKGWVFWYVGSPVRSHALDGPRAFRFVAEDPRRFVPV</sequence>
<proteinExistence type="predicted"/>
<dbReference type="Gene3D" id="3.40.630.30">
    <property type="match status" value="1"/>
</dbReference>
<dbReference type="OrthoDB" id="10530071at2759"/>
<keyword evidence="2" id="KW-1185">Reference proteome</keyword>
<dbReference type="HOGENOM" id="CLU_451567_0_0_1"/>
<dbReference type="SUPFAM" id="SSF55729">
    <property type="entry name" value="Acyl-CoA N-acyltransferases (Nat)"/>
    <property type="match status" value="1"/>
</dbReference>
<dbReference type="KEGG" id="olu:OSTLU_28252"/>
<dbReference type="EMBL" id="CP000597">
    <property type="protein sequence ID" value="ABP00514.1"/>
    <property type="molecule type" value="Genomic_DNA"/>
</dbReference>
<accession>A4S9M5</accession>
<gene>
    <name evidence="1" type="ORF">OSTLU_28252</name>
</gene>
<name>A4S9M5_OSTLU</name>
<reference evidence="1 2" key="1">
    <citation type="journal article" date="2007" name="Proc. Natl. Acad. Sci. U.S.A.">
        <title>The tiny eukaryote Ostreococcus provides genomic insights into the paradox of plankton speciation.</title>
        <authorList>
            <person name="Palenik B."/>
            <person name="Grimwood J."/>
            <person name="Aerts A."/>
            <person name="Rouze P."/>
            <person name="Salamov A."/>
            <person name="Putnam N."/>
            <person name="Dupont C."/>
            <person name="Jorgensen R."/>
            <person name="Derelle E."/>
            <person name="Rombauts S."/>
            <person name="Zhou K."/>
            <person name="Otillar R."/>
            <person name="Merchant S.S."/>
            <person name="Podell S."/>
            <person name="Gaasterland T."/>
            <person name="Napoli C."/>
            <person name="Gendler K."/>
            <person name="Manuell A."/>
            <person name="Tai V."/>
            <person name="Vallon O."/>
            <person name="Piganeau G."/>
            <person name="Jancek S."/>
            <person name="Heijde M."/>
            <person name="Jabbari K."/>
            <person name="Bowler C."/>
            <person name="Lohr M."/>
            <person name="Robbens S."/>
            <person name="Werner G."/>
            <person name="Dubchak I."/>
            <person name="Pazour G.J."/>
            <person name="Ren Q."/>
            <person name="Paulsen I."/>
            <person name="Delwiche C."/>
            <person name="Schmutz J."/>
            <person name="Rokhsar D."/>
            <person name="Van de Peer Y."/>
            <person name="Moreau H."/>
            <person name="Grigoriev I.V."/>
        </authorList>
    </citation>
    <scope>NUCLEOTIDE SEQUENCE [LARGE SCALE GENOMIC DNA]</scope>
    <source>
        <strain evidence="1 2">CCE9901</strain>
    </source>
</reference>
<dbReference type="Proteomes" id="UP000001568">
    <property type="component" value="Chromosome 17"/>
</dbReference>
<dbReference type="RefSeq" id="XP_001422197.1">
    <property type="nucleotide sequence ID" value="XM_001422160.1"/>
</dbReference>
<protein>
    <recommendedName>
        <fullName evidence="3">N-acetyltransferase domain-containing protein</fullName>
    </recommendedName>
</protein>
<dbReference type="Gramene" id="ABP00514">
    <property type="protein sequence ID" value="ABP00514"/>
    <property type="gene ID" value="OSTLU_28252"/>
</dbReference>
<evidence type="ECO:0000313" key="1">
    <source>
        <dbReference type="EMBL" id="ABP00514.1"/>
    </source>
</evidence>
<evidence type="ECO:0008006" key="3">
    <source>
        <dbReference type="Google" id="ProtNLM"/>
    </source>
</evidence>
<organism evidence="1 2">
    <name type="scientific">Ostreococcus lucimarinus (strain CCE9901)</name>
    <dbReference type="NCBI Taxonomy" id="436017"/>
    <lineage>
        <taxon>Eukaryota</taxon>
        <taxon>Viridiplantae</taxon>
        <taxon>Chlorophyta</taxon>
        <taxon>Mamiellophyceae</taxon>
        <taxon>Mamiellales</taxon>
        <taxon>Bathycoccaceae</taxon>
        <taxon>Ostreococcus</taxon>
    </lineage>
</organism>
<dbReference type="AlphaFoldDB" id="A4S9M5"/>
<dbReference type="InterPro" id="IPR016181">
    <property type="entry name" value="Acyl_CoA_acyltransferase"/>
</dbReference>
<dbReference type="OMA" id="FWYVGSP"/>
<dbReference type="GeneID" id="5006151"/>